<dbReference type="AlphaFoldDB" id="A0A8S9KNE9"/>
<dbReference type="EMBL" id="QGKY02000164">
    <property type="protein sequence ID" value="KAF2594823.1"/>
    <property type="molecule type" value="Genomic_DNA"/>
</dbReference>
<organism evidence="1">
    <name type="scientific">Brassica cretica</name>
    <name type="common">Mustard</name>
    <dbReference type="NCBI Taxonomy" id="69181"/>
    <lineage>
        <taxon>Eukaryota</taxon>
        <taxon>Viridiplantae</taxon>
        <taxon>Streptophyta</taxon>
        <taxon>Embryophyta</taxon>
        <taxon>Tracheophyta</taxon>
        <taxon>Spermatophyta</taxon>
        <taxon>Magnoliopsida</taxon>
        <taxon>eudicotyledons</taxon>
        <taxon>Gunneridae</taxon>
        <taxon>Pentapetalae</taxon>
        <taxon>rosids</taxon>
        <taxon>malvids</taxon>
        <taxon>Brassicales</taxon>
        <taxon>Brassicaceae</taxon>
        <taxon>Brassiceae</taxon>
        <taxon>Brassica</taxon>
    </lineage>
</organism>
<comment type="caution">
    <text evidence="1">The sequence shown here is derived from an EMBL/GenBank/DDBJ whole genome shotgun (WGS) entry which is preliminary data.</text>
</comment>
<proteinExistence type="predicted"/>
<sequence length="85" mass="9842">MARELEIEEIEIEREVLNIHPHRWIRFYGWQRLKIYCVVTVVLLEVNATVQLNRCDTFREASFGVAAHTCAVAAFSSFSSDLLTQ</sequence>
<reference evidence="1" key="1">
    <citation type="submission" date="2019-12" db="EMBL/GenBank/DDBJ databases">
        <title>Genome sequencing and annotation of Brassica cretica.</title>
        <authorList>
            <person name="Studholme D.J."/>
            <person name="Sarris P.F."/>
        </authorList>
    </citation>
    <scope>NUCLEOTIDE SEQUENCE</scope>
    <source>
        <strain evidence="1">PFS-102/07</strain>
        <tissue evidence="1">Leaf</tissue>
    </source>
</reference>
<name>A0A8S9KNE9_BRACR</name>
<gene>
    <name evidence="1" type="ORF">F2Q70_00042557</name>
</gene>
<accession>A0A8S9KNE9</accession>
<evidence type="ECO:0000313" key="1">
    <source>
        <dbReference type="EMBL" id="KAF2594823.1"/>
    </source>
</evidence>
<protein>
    <submittedName>
        <fullName evidence="1">Uncharacterized protein</fullName>
    </submittedName>
</protein>